<evidence type="ECO:0000313" key="6">
    <source>
        <dbReference type="EMBL" id="KOY14447.1"/>
    </source>
</evidence>
<evidence type="ECO:0000259" key="5">
    <source>
        <dbReference type="Pfam" id="PF00413"/>
    </source>
</evidence>
<evidence type="ECO:0000313" key="7">
    <source>
        <dbReference type="Proteomes" id="UP000037688"/>
    </source>
</evidence>
<dbReference type="GO" id="GO:0008270">
    <property type="term" value="F:zinc ion binding"/>
    <property type="evidence" value="ECO:0007669"/>
    <property type="project" value="InterPro"/>
</dbReference>
<gene>
    <name evidence="6" type="ORF">AMS66_20945</name>
</gene>
<accession>A0A0N0C3K3</accession>
<evidence type="ECO:0000256" key="1">
    <source>
        <dbReference type="ARBA" id="ARBA00022670"/>
    </source>
</evidence>
<evidence type="ECO:0000256" key="2">
    <source>
        <dbReference type="ARBA" id="ARBA00022723"/>
    </source>
</evidence>
<name>A0A0N0C3K3_9BACL</name>
<dbReference type="GO" id="GO:0031012">
    <property type="term" value="C:extracellular matrix"/>
    <property type="evidence" value="ECO:0007669"/>
    <property type="project" value="InterPro"/>
</dbReference>
<keyword evidence="2" id="KW-0479">Metal-binding</keyword>
<dbReference type="Pfam" id="PF00413">
    <property type="entry name" value="Peptidase_M10"/>
    <property type="match status" value="1"/>
</dbReference>
<dbReference type="GO" id="GO:0004222">
    <property type="term" value="F:metalloendopeptidase activity"/>
    <property type="evidence" value="ECO:0007669"/>
    <property type="project" value="InterPro"/>
</dbReference>
<dbReference type="Proteomes" id="UP000037688">
    <property type="component" value="Unassembled WGS sequence"/>
</dbReference>
<dbReference type="SUPFAM" id="SSF55486">
    <property type="entry name" value="Metalloproteases ('zincins'), catalytic domain"/>
    <property type="match status" value="1"/>
</dbReference>
<keyword evidence="3" id="KW-0378">Hydrolase</keyword>
<proteinExistence type="predicted"/>
<dbReference type="OrthoDB" id="2666692at2"/>
<dbReference type="GO" id="GO:0006508">
    <property type="term" value="P:proteolysis"/>
    <property type="evidence" value="ECO:0007669"/>
    <property type="project" value="UniProtKB-KW"/>
</dbReference>
<sequence length="186" mass="20320">MKKIARVVVPMLLVFLISSSITYAYGLYGGSWSNPGSLKYWKDQSVTSYGYSSSTDNGLTNWNGVSSKVSISSTSTESSAEIKIYAGDINKDGVYADALNYSRNWLGQVTACWDCNYAASRIRINDPVSKKYNNQRISAVMAHEVGHSLGINHSAVTNALMYESIGSSNEARIWDDNAAIKAIYGN</sequence>
<dbReference type="EMBL" id="LITU01000070">
    <property type="protein sequence ID" value="KOY14447.1"/>
    <property type="molecule type" value="Genomic_DNA"/>
</dbReference>
<dbReference type="InterPro" id="IPR024079">
    <property type="entry name" value="MetalloPept_cat_dom_sf"/>
</dbReference>
<reference evidence="6 7" key="1">
    <citation type="submission" date="2015-08" db="EMBL/GenBank/DDBJ databases">
        <title>Draft genome sequence of cellulolytic and xylanolytic Paenibacillus sp. A59, isolated from a decaying forest soil from Patagonia, Argentina.</title>
        <authorList>
            <person name="Ghio S."/>
            <person name="Caceres A.M."/>
            <person name="Talia P."/>
            <person name="Grasso D."/>
            <person name="Campos E."/>
        </authorList>
    </citation>
    <scope>NUCLEOTIDE SEQUENCE [LARGE SCALE GENOMIC DNA]</scope>
    <source>
        <strain evidence="6 7">A59</strain>
    </source>
</reference>
<comment type="caution">
    <text evidence="6">The sequence shown here is derived from an EMBL/GenBank/DDBJ whole genome shotgun (WGS) entry which is preliminary data.</text>
</comment>
<keyword evidence="1" id="KW-0645">Protease</keyword>
<dbReference type="InterPro" id="IPR001818">
    <property type="entry name" value="Pept_M10_metallopeptidase"/>
</dbReference>
<evidence type="ECO:0000256" key="4">
    <source>
        <dbReference type="ARBA" id="ARBA00022833"/>
    </source>
</evidence>
<organism evidence="6 7">
    <name type="scientific">Paenibacillus xylanivorans</name>
    <dbReference type="NCBI Taxonomy" id="1705561"/>
    <lineage>
        <taxon>Bacteria</taxon>
        <taxon>Bacillati</taxon>
        <taxon>Bacillota</taxon>
        <taxon>Bacilli</taxon>
        <taxon>Bacillales</taxon>
        <taxon>Paenibacillaceae</taxon>
        <taxon>Paenibacillus</taxon>
    </lineage>
</organism>
<protein>
    <recommendedName>
        <fullName evidence="5">Peptidase M10 metallopeptidase domain-containing protein</fullName>
    </recommendedName>
</protein>
<keyword evidence="4" id="KW-0862">Zinc</keyword>
<keyword evidence="7" id="KW-1185">Reference proteome</keyword>
<dbReference type="PRINTS" id="PR00138">
    <property type="entry name" value="MATRIXIN"/>
</dbReference>
<evidence type="ECO:0000256" key="3">
    <source>
        <dbReference type="ARBA" id="ARBA00022801"/>
    </source>
</evidence>
<dbReference type="Gene3D" id="3.40.390.10">
    <property type="entry name" value="Collagenase (Catalytic Domain)"/>
    <property type="match status" value="1"/>
</dbReference>
<feature type="domain" description="Peptidase M10 metallopeptidase" evidence="5">
    <location>
        <begin position="132"/>
        <end position="185"/>
    </location>
</feature>
<dbReference type="AlphaFoldDB" id="A0A0N0C3K3"/>
<dbReference type="InterPro" id="IPR021190">
    <property type="entry name" value="Pept_M10A"/>
</dbReference>
<dbReference type="RefSeq" id="WP_053782633.1">
    <property type="nucleotide sequence ID" value="NZ_LITU01000070.1"/>
</dbReference>
<dbReference type="PATRIC" id="fig|1705561.3.peg.4367"/>